<evidence type="ECO:0000313" key="1">
    <source>
        <dbReference type="EMBL" id="CAK4030413.1"/>
    </source>
</evidence>
<organism evidence="1 2">
    <name type="scientific">Lecanosticta acicola</name>
    <dbReference type="NCBI Taxonomy" id="111012"/>
    <lineage>
        <taxon>Eukaryota</taxon>
        <taxon>Fungi</taxon>
        <taxon>Dikarya</taxon>
        <taxon>Ascomycota</taxon>
        <taxon>Pezizomycotina</taxon>
        <taxon>Dothideomycetes</taxon>
        <taxon>Dothideomycetidae</taxon>
        <taxon>Mycosphaerellales</taxon>
        <taxon>Mycosphaerellaceae</taxon>
        <taxon>Lecanosticta</taxon>
    </lineage>
</organism>
<keyword evidence="2" id="KW-1185">Reference proteome</keyword>
<comment type="caution">
    <text evidence="1">The sequence shown here is derived from an EMBL/GenBank/DDBJ whole genome shotgun (WGS) entry which is preliminary data.</text>
</comment>
<sequence>MVMTNEFGGVGEEQLKKMGATHPSVGGEFIKDVVQGKRDQDVGKVIRKDIFQPW</sequence>
<dbReference type="EMBL" id="CAVMBE010000036">
    <property type="protein sequence ID" value="CAK4030413.1"/>
    <property type="molecule type" value="Genomic_DNA"/>
</dbReference>
<gene>
    <name evidence="1" type="ORF">LECACI_7A005571</name>
</gene>
<dbReference type="AlphaFoldDB" id="A0AAI9EBQ4"/>
<protein>
    <submittedName>
        <fullName evidence="1">Uncharacterized protein</fullName>
    </submittedName>
</protein>
<accession>A0AAI9EBQ4</accession>
<name>A0AAI9EBQ4_9PEZI</name>
<evidence type="ECO:0000313" key="2">
    <source>
        <dbReference type="Proteomes" id="UP001296104"/>
    </source>
</evidence>
<proteinExistence type="predicted"/>
<reference evidence="1" key="1">
    <citation type="submission" date="2023-11" db="EMBL/GenBank/DDBJ databases">
        <authorList>
            <person name="Alioto T."/>
            <person name="Alioto T."/>
            <person name="Gomez Garrido J."/>
        </authorList>
    </citation>
    <scope>NUCLEOTIDE SEQUENCE</scope>
</reference>
<dbReference type="Proteomes" id="UP001296104">
    <property type="component" value="Unassembled WGS sequence"/>
</dbReference>